<dbReference type="EMBL" id="JANRMI010000006">
    <property type="protein sequence ID" value="MDG0818177.1"/>
    <property type="molecule type" value="Genomic_DNA"/>
</dbReference>
<dbReference type="InterPro" id="IPR039424">
    <property type="entry name" value="SBP_5"/>
</dbReference>
<protein>
    <submittedName>
        <fullName evidence="2">Peptide ABC transporter substrate-binding protein</fullName>
    </submittedName>
</protein>
<dbReference type="PANTHER" id="PTHR30290">
    <property type="entry name" value="PERIPLASMIC BINDING COMPONENT OF ABC TRANSPORTER"/>
    <property type="match status" value="1"/>
</dbReference>
<dbReference type="Gene3D" id="3.40.190.10">
    <property type="entry name" value="Periplasmic binding protein-like II"/>
    <property type="match status" value="1"/>
</dbReference>
<evidence type="ECO:0000313" key="3">
    <source>
        <dbReference type="Proteomes" id="UP001152321"/>
    </source>
</evidence>
<dbReference type="CDD" id="cd08513">
    <property type="entry name" value="PBP2_thermophilic_Hb8_like"/>
    <property type="match status" value="1"/>
</dbReference>
<dbReference type="Pfam" id="PF00496">
    <property type="entry name" value="SBP_bac_5"/>
    <property type="match status" value="1"/>
</dbReference>
<name>A0ABT6DNW0_9BACT</name>
<dbReference type="InterPro" id="IPR000914">
    <property type="entry name" value="SBP_5_dom"/>
</dbReference>
<evidence type="ECO:0000313" key="2">
    <source>
        <dbReference type="EMBL" id="MDG0818177.1"/>
    </source>
</evidence>
<proteinExistence type="predicted"/>
<evidence type="ECO:0000259" key="1">
    <source>
        <dbReference type="Pfam" id="PF00496"/>
    </source>
</evidence>
<dbReference type="Gene3D" id="3.10.105.10">
    <property type="entry name" value="Dipeptide-binding Protein, Domain 3"/>
    <property type="match status" value="1"/>
</dbReference>
<comment type="caution">
    <text evidence="2">The sequence shown here is derived from an EMBL/GenBank/DDBJ whole genome shotgun (WGS) entry which is preliminary data.</text>
</comment>
<dbReference type="InterPro" id="IPR030678">
    <property type="entry name" value="Peptide/Ni-bd"/>
</dbReference>
<gene>
    <name evidence="2" type="ORF">NWE73_17475</name>
</gene>
<dbReference type="Gene3D" id="3.90.76.10">
    <property type="entry name" value="Dipeptide-binding Protein, Domain 1"/>
    <property type="match status" value="1"/>
</dbReference>
<dbReference type="RefSeq" id="WP_277579653.1">
    <property type="nucleotide sequence ID" value="NZ_JANRMI010000006.1"/>
</dbReference>
<sequence length="562" mass="64059">MKTIPSFTLTVALGFIPLFFCDRTFAGSKEELSIALNAEFDTINPIVNTMMAGSMVDDAVLRPITKLTPAGRPEAVLIKEIPTFKNKKLTQFKDKTGTHLRAEIEFLPAAQWGDGQPLTCRDLEAAWKIGSNDLVATPNREDYKNIQSISIDSKNPKKCTLVLEKTQYNFYLNFPRPIPVHLEMPVFEANKGKLHGYEHNSLYVTNIANPGLYNGPYRVSELKFGSHVVLVPNEKFYGEKPYFKKIVLRFILNSSAIEANLLSGNVQMASSSGMSFDQALVFEKKVKNQNLPYEVQFVPGVMYSHIDVNLDDPILKDKDVRQALAYAFNRKEMAQAFFENRQPPAYHFSTPFDEWYTDNPKDISVYAFNRAKAAELFDQAGWKLGEKGYRWKNGQKLSFIMAGVSDNKLNEMLSVYLQNQWKQVGVDLQLKTYPARVFFSEILRHRKFQLALLTWVNSPNVVDINSLSSSMIPSESNGWSGHNRAGWKNKEVDAWLIQAASEFDSAKRIALMRKVLRVYTDELPSLPAYYRSNNTILPKGLKGYEMSGHNFSEFLQIEKWHF</sequence>
<organism evidence="2 3">
    <name type="scientific">Bdellovibrio svalbardensis</name>
    <dbReference type="NCBI Taxonomy" id="2972972"/>
    <lineage>
        <taxon>Bacteria</taxon>
        <taxon>Pseudomonadati</taxon>
        <taxon>Bdellovibrionota</taxon>
        <taxon>Bdellovibrionia</taxon>
        <taxon>Bdellovibrionales</taxon>
        <taxon>Pseudobdellovibrionaceae</taxon>
        <taxon>Bdellovibrio</taxon>
    </lineage>
</organism>
<feature type="domain" description="Solute-binding protein family 5" evidence="1">
    <location>
        <begin position="110"/>
        <end position="460"/>
    </location>
</feature>
<accession>A0ABT6DNW0</accession>
<dbReference type="SUPFAM" id="SSF53850">
    <property type="entry name" value="Periplasmic binding protein-like II"/>
    <property type="match status" value="1"/>
</dbReference>
<keyword evidence="3" id="KW-1185">Reference proteome</keyword>
<reference evidence="2" key="1">
    <citation type="submission" date="2022-08" db="EMBL/GenBank/DDBJ databases">
        <title>Novel Bdellovibrio Species Isolated from Svalbard: Designation Bdellovibrio svalbardensis.</title>
        <authorList>
            <person name="Mitchell R.J."/>
            <person name="Choi S.Y."/>
        </authorList>
    </citation>
    <scope>NUCLEOTIDE SEQUENCE</scope>
    <source>
        <strain evidence="2">PAP01</strain>
    </source>
</reference>
<dbReference type="PIRSF" id="PIRSF002741">
    <property type="entry name" value="MppA"/>
    <property type="match status" value="1"/>
</dbReference>
<dbReference type="Proteomes" id="UP001152321">
    <property type="component" value="Unassembled WGS sequence"/>
</dbReference>